<evidence type="ECO:0000313" key="2">
    <source>
        <dbReference type="Proteomes" id="UP001142078"/>
    </source>
</evidence>
<dbReference type="OrthoDB" id="1706616at2"/>
<dbReference type="AlphaFoldDB" id="A0A9X2MFV6"/>
<organism evidence="1 2">
    <name type="scientific">Anaerosalibacter massiliensis</name>
    <dbReference type="NCBI Taxonomy" id="1347392"/>
    <lineage>
        <taxon>Bacteria</taxon>
        <taxon>Bacillati</taxon>
        <taxon>Bacillota</taxon>
        <taxon>Tissierellia</taxon>
        <taxon>Tissierellales</taxon>
        <taxon>Sporanaerobacteraceae</taxon>
        <taxon>Anaerosalibacter</taxon>
    </lineage>
</organism>
<evidence type="ECO:0008006" key="3">
    <source>
        <dbReference type="Google" id="ProtNLM"/>
    </source>
</evidence>
<evidence type="ECO:0000313" key="1">
    <source>
        <dbReference type="EMBL" id="MCR2042788.1"/>
    </source>
</evidence>
<dbReference type="Proteomes" id="UP001142078">
    <property type="component" value="Unassembled WGS sequence"/>
</dbReference>
<dbReference type="RefSeq" id="WP_042681684.1">
    <property type="nucleotide sequence ID" value="NZ_CABKTM010000043.1"/>
</dbReference>
<reference evidence="1" key="1">
    <citation type="submission" date="2022-07" db="EMBL/GenBank/DDBJ databases">
        <title>Enhanced cultured diversity of the mouse gut microbiota enables custom-made synthetic communities.</title>
        <authorList>
            <person name="Afrizal A."/>
        </authorList>
    </citation>
    <scope>NUCLEOTIDE SEQUENCE</scope>
    <source>
        <strain evidence="1">DSM 29482</strain>
    </source>
</reference>
<name>A0A9X2MFV6_9FIRM</name>
<comment type="caution">
    <text evidence="1">The sequence shown here is derived from an EMBL/GenBank/DDBJ whole genome shotgun (WGS) entry which is preliminary data.</text>
</comment>
<accession>A0A9X2MFV6</accession>
<keyword evidence="2" id="KW-1185">Reference proteome</keyword>
<sequence length="449" mass="53376">MYIYNSFPLESLHLDISDFLIKEGDIIFGEILDINEELIFLKLENIGLVKGENNINIKYPKSGRIKFLVKSIYNEKIELSPIINEKTENLRPEKFENKKIIDKIFREYNILQDEISEEFVESLLDYNIPLNKDNVLKGLKTIKKLEWILNKEDGEKIILFNTDKEPMKEEIEKFIIVNKEEYNEMKSLDYIYTKVKDMFPEGELTSWCIKSIAFILKNNMNISINNLEKIFCILKGREIISREVFEFFYDEDENKGDSLIFNNKNFIDIIGKDNSYIKNYYKDLNKKIEYINNKIKNNFLKIDNDTKKNIEKLGDSLKFLEEINKEMTFVYVPIFADKEENRGSVSMFKKANKNINKGDKLNVFINLDMDYLNKVKIYCEAFDNLLNISFNIEKKDIYLFKQNEEILYNLIRESGYKLNAVNYIEDRDINLLDTLSDNQNPYYYLDVRV</sequence>
<dbReference type="EMBL" id="JANJZL010000001">
    <property type="protein sequence ID" value="MCR2042788.1"/>
    <property type="molecule type" value="Genomic_DNA"/>
</dbReference>
<proteinExistence type="predicted"/>
<gene>
    <name evidence="1" type="ORF">NSA23_01530</name>
</gene>
<protein>
    <recommendedName>
        <fullName evidence="3">Flagellar hook-length control protein FliK</fullName>
    </recommendedName>
</protein>